<evidence type="ECO:0000259" key="6">
    <source>
        <dbReference type="PROSITE" id="PS51352"/>
    </source>
</evidence>
<evidence type="ECO:0000256" key="4">
    <source>
        <dbReference type="ARBA" id="ARBA00023284"/>
    </source>
</evidence>
<reference evidence="7" key="2">
    <citation type="submission" date="2021-04" db="EMBL/GenBank/DDBJ databases">
        <authorList>
            <person name="Gilroy R."/>
        </authorList>
    </citation>
    <scope>NUCLEOTIDE SEQUENCE</scope>
    <source>
        <strain evidence="7">ChiHjej12B11-16260</strain>
    </source>
</reference>
<name>A0A9D1VSA9_9BACT</name>
<dbReference type="Proteomes" id="UP000824246">
    <property type="component" value="Unassembled WGS sequence"/>
</dbReference>
<evidence type="ECO:0000256" key="2">
    <source>
        <dbReference type="ARBA" id="ARBA00022748"/>
    </source>
</evidence>
<dbReference type="Gene3D" id="3.40.30.10">
    <property type="entry name" value="Glutaredoxin"/>
    <property type="match status" value="1"/>
</dbReference>
<feature type="domain" description="Thioredoxin" evidence="6">
    <location>
        <begin position="49"/>
        <end position="194"/>
    </location>
</feature>
<reference evidence="7" key="1">
    <citation type="journal article" date="2021" name="PeerJ">
        <title>Extensive microbial diversity within the chicken gut microbiome revealed by metagenomics and culture.</title>
        <authorList>
            <person name="Gilroy R."/>
            <person name="Ravi A."/>
            <person name="Getino M."/>
            <person name="Pursley I."/>
            <person name="Horton D.L."/>
            <person name="Alikhan N.F."/>
            <person name="Baker D."/>
            <person name="Gharbi K."/>
            <person name="Hall N."/>
            <person name="Watson M."/>
            <person name="Adriaenssens E.M."/>
            <person name="Foster-Nyarko E."/>
            <person name="Jarju S."/>
            <person name="Secka A."/>
            <person name="Antonio M."/>
            <person name="Oren A."/>
            <person name="Chaudhuri R.R."/>
            <person name="La Ragione R."/>
            <person name="Hildebrand F."/>
            <person name="Pallen M.J."/>
        </authorList>
    </citation>
    <scope>NUCLEOTIDE SEQUENCE</scope>
    <source>
        <strain evidence="7">ChiHjej12B11-16260</strain>
    </source>
</reference>
<evidence type="ECO:0000313" key="7">
    <source>
        <dbReference type="EMBL" id="HIX45645.1"/>
    </source>
</evidence>
<feature type="signal peptide" evidence="5">
    <location>
        <begin position="1"/>
        <end position="25"/>
    </location>
</feature>
<dbReference type="PROSITE" id="PS51257">
    <property type="entry name" value="PROKAR_LIPOPROTEIN"/>
    <property type="match status" value="1"/>
</dbReference>
<proteinExistence type="predicted"/>
<gene>
    <name evidence="7" type="ORF">H9982_05445</name>
</gene>
<dbReference type="Pfam" id="PF08534">
    <property type="entry name" value="Redoxin"/>
    <property type="match status" value="1"/>
</dbReference>
<evidence type="ECO:0000256" key="3">
    <source>
        <dbReference type="ARBA" id="ARBA00023157"/>
    </source>
</evidence>
<dbReference type="EMBL" id="DXFB01000141">
    <property type="protein sequence ID" value="HIX45645.1"/>
    <property type="molecule type" value="Genomic_DNA"/>
</dbReference>
<evidence type="ECO:0000256" key="1">
    <source>
        <dbReference type="ARBA" id="ARBA00004196"/>
    </source>
</evidence>
<dbReference type="PANTHER" id="PTHR42852">
    <property type="entry name" value="THIOL:DISULFIDE INTERCHANGE PROTEIN DSBE"/>
    <property type="match status" value="1"/>
</dbReference>
<keyword evidence="5" id="KW-0732">Signal</keyword>
<keyword evidence="4" id="KW-0676">Redox-active center</keyword>
<comment type="caution">
    <text evidence="7">The sequence shown here is derived from an EMBL/GenBank/DDBJ whole genome shotgun (WGS) entry which is preliminary data.</text>
</comment>
<dbReference type="PROSITE" id="PS51352">
    <property type="entry name" value="THIOREDOXIN_2"/>
    <property type="match status" value="1"/>
</dbReference>
<dbReference type="GO" id="GO:0030313">
    <property type="term" value="C:cell envelope"/>
    <property type="evidence" value="ECO:0007669"/>
    <property type="project" value="UniProtKB-SubCell"/>
</dbReference>
<dbReference type="InterPro" id="IPR013740">
    <property type="entry name" value="Redoxin"/>
</dbReference>
<protein>
    <submittedName>
        <fullName evidence="7">TlpA family protein disulfide reductase</fullName>
    </submittedName>
</protein>
<comment type="subcellular location">
    <subcellularLocation>
        <location evidence="1">Cell envelope</location>
    </subcellularLocation>
</comment>
<dbReference type="CDD" id="cd02966">
    <property type="entry name" value="TlpA_like_family"/>
    <property type="match status" value="1"/>
</dbReference>
<keyword evidence="3" id="KW-1015">Disulfide bond</keyword>
<dbReference type="AlphaFoldDB" id="A0A9D1VSA9"/>
<dbReference type="GO" id="GO:0017004">
    <property type="term" value="P:cytochrome complex assembly"/>
    <property type="evidence" value="ECO:0007669"/>
    <property type="project" value="UniProtKB-KW"/>
</dbReference>
<dbReference type="SUPFAM" id="SSF52833">
    <property type="entry name" value="Thioredoxin-like"/>
    <property type="match status" value="1"/>
</dbReference>
<feature type="chain" id="PRO_5038693200" evidence="5">
    <location>
        <begin position="26"/>
        <end position="200"/>
    </location>
</feature>
<keyword evidence="2" id="KW-0201">Cytochrome c-type biogenesis</keyword>
<dbReference type="InterPro" id="IPR050553">
    <property type="entry name" value="Thioredoxin_ResA/DsbE_sf"/>
</dbReference>
<dbReference type="GO" id="GO:0016491">
    <property type="term" value="F:oxidoreductase activity"/>
    <property type="evidence" value="ECO:0007669"/>
    <property type="project" value="InterPro"/>
</dbReference>
<evidence type="ECO:0000256" key="5">
    <source>
        <dbReference type="SAM" id="SignalP"/>
    </source>
</evidence>
<dbReference type="PANTHER" id="PTHR42852:SF6">
    <property type="entry name" value="THIOL:DISULFIDE INTERCHANGE PROTEIN DSBE"/>
    <property type="match status" value="1"/>
</dbReference>
<dbReference type="InterPro" id="IPR036249">
    <property type="entry name" value="Thioredoxin-like_sf"/>
</dbReference>
<accession>A0A9D1VSA9</accession>
<organism evidence="7 8">
    <name type="scientific">Candidatus Barnesiella excrementipullorum</name>
    <dbReference type="NCBI Taxonomy" id="2838479"/>
    <lineage>
        <taxon>Bacteria</taxon>
        <taxon>Pseudomonadati</taxon>
        <taxon>Bacteroidota</taxon>
        <taxon>Bacteroidia</taxon>
        <taxon>Bacteroidales</taxon>
        <taxon>Barnesiellaceae</taxon>
        <taxon>Barnesiella</taxon>
    </lineage>
</organism>
<evidence type="ECO:0000313" key="8">
    <source>
        <dbReference type="Proteomes" id="UP000824246"/>
    </source>
</evidence>
<dbReference type="InterPro" id="IPR013766">
    <property type="entry name" value="Thioredoxin_domain"/>
</dbReference>
<sequence>MKKYLFAILAVVCVASGCNQKSADASETTTSDSLSVTDTAVVDDRGYKVRVGDDAPLFTTVDALSGDTVRLADLRGKVVMLQFTASWCGVCRKEMPQIESRIWQRHKNDTTFALLGIDRDEPAEKVVRFAEQTGVTYPLVLDPGADIFGLYADKQAGVTRNVIIGRDGRIVMMTRLYEEKEFEHMVTVIDSLLVASPVTE</sequence>